<evidence type="ECO:0000256" key="4">
    <source>
        <dbReference type="PROSITE-ProRule" id="PRU00803"/>
    </source>
</evidence>
<dbReference type="GO" id="GO:0007160">
    <property type="term" value="P:cell-matrix adhesion"/>
    <property type="evidence" value="ECO:0007669"/>
    <property type="project" value="TreeGrafter"/>
</dbReference>
<feature type="repeat" description="FG-GAP" evidence="4">
    <location>
        <begin position="140"/>
        <end position="194"/>
    </location>
</feature>
<proteinExistence type="inferred from homology"/>
<dbReference type="InterPro" id="IPR013519">
    <property type="entry name" value="Int_alpha_beta-p"/>
</dbReference>
<organism evidence="6 7">
    <name type="scientific">Leptotrombidium deliense</name>
    <dbReference type="NCBI Taxonomy" id="299467"/>
    <lineage>
        <taxon>Eukaryota</taxon>
        <taxon>Metazoa</taxon>
        <taxon>Ecdysozoa</taxon>
        <taxon>Arthropoda</taxon>
        <taxon>Chelicerata</taxon>
        <taxon>Arachnida</taxon>
        <taxon>Acari</taxon>
        <taxon>Acariformes</taxon>
        <taxon>Trombidiformes</taxon>
        <taxon>Prostigmata</taxon>
        <taxon>Anystina</taxon>
        <taxon>Parasitengona</taxon>
        <taxon>Trombiculoidea</taxon>
        <taxon>Trombiculidae</taxon>
        <taxon>Leptotrombidium</taxon>
    </lineage>
</organism>
<dbReference type="PRINTS" id="PR01185">
    <property type="entry name" value="INTEGRINA"/>
</dbReference>
<dbReference type="VEuPathDB" id="VectorBase:LDEU010377"/>
<keyword evidence="3" id="KW-0325">Glycoprotein</keyword>
<comment type="similarity">
    <text evidence="5">Belongs to the integrin alpha chain family.</text>
</comment>
<name>A0A443S2F7_9ACAR</name>
<dbReference type="Pfam" id="PF01839">
    <property type="entry name" value="FG-GAP"/>
    <property type="match status" value="2"/>
</dbReference>
<keyword evidence="7" id="KW-1185">Reference proteome</keyword>
<dbReference type="PANTHER" id="PTHR23220">
    <property type="entry name" value="INTEGRIN ALPHA"/>
    <property type="match status" value="1"/>
</dbReference>
<evidence type="ECO:0000256" key="2">
    <source>
        <dbReference type="ARBA" id="ARBA00022737"/>
    </source>
</evidence>
<dbReference type="InterPro" id="IPR013517">
    <property type="entry name" value="FG-GAP"/>
</dbReference>
<feature type="repeat" description="FG-GAP" evidence="4">
    <location>
        <begin position="198"/>
        <end position="260"/>
    </location>
</feature>
<protein>
    <submittedName>
        <fullName evidence="6">Uncharacterized protein</fullName>
    </submittedName>
</protein>
<dbReference type="InterPro" id="IPR028994">
    <property type="entry name" value="Integrin_alpha_N"/>
</dbReference>
<dbReference type="InterPro" id="IPR000413">
    <property type="entry name" value="Integrin_alpha"/>
</dbReference>
<keyword evidence="2" id="KW-0677">Repeat</keyword>
<comment type="subcellular location">
    <subcellularLocation>
        <location evidence="5">Membrane</location>
        <topology evidence="5">Single-pass type I membrane protein</topology>
    </subcellularLocation>
</comment>
<dbReference type="EMBL" id="NCKV01011316">
    <property type="protein sequence ID" value="RWS21663.1"/>
    <property type="molecule type" value="Genomic_DNA"/>
</dbReference>
<dbReference type="GO" id="GO:0098609">
    <property type="term" value="P:cell-cell adhesion"/>
    <property type="evidence" value="ECO:0007669"/>
    <property type="project" value="TreeGrafter"/>
</dbReference>
<comment type="caution">
    <text evidence="6">The sequence shown here is derived from an EMBL/GenBank/DDBJ whole genome shotgun (WGS) entry which is preliminary data.</text>
</comment>
<evidence type="ECO:0000256" key="1">
    <source>
        <dbReference type="ARBA" id="ARBA00022729"/>
    </source>
</evidence>
<dbReference type="PANTHER" id="PTHR23220:SF122">
    <property type="entry name" value="INTEGRIN ALPHA-PS1"/>
    <property type="match status" value="1"/>
</dbReference>
<keyword evidence="5" id="KW-0130">Cell adhesion</keyword>
<dbReference type="SMART" id="SM00191">
    <property type="entry name" value="Int_alpha"/>
    <property type="match status" value="3"/>
</dbReference>
<dbReference type="GO" id="GO:0005178">
    <property type="term" value="F:integrin binding"/>
    <property type="evidence" value="ECO:0007669"/>
    <property type="project" value="TreeGrafter"/>
</dbReference>
<keyword evidence="1" id="KW-0732">Signal</keyword>
<dbReference type="GO" id="GO:0008305">
    <property type="term" value="C:integrin complex"/>
    <property type="evidence" value="ECO:0007669"/>
    <property type="project" value="InterPro"/>
</dbReference>
<dbReference type="GO" id="GO:0007229">
    <property type="term" value="P:integrin-mediated signaling pathway"/>
    <property type="evidence" value="ECO:0007669"/>
    <property type="project" value="UniProtKB-KW"/>
</dbReference>
<evidence type="ECO:0000256" key="3">
    <source>
        <dbReference type="ARBA" id="ARBA00023180"/>
    </source>
</evidence>
<keyword evidence="5" id="KW-0401">Integrin</keyword>
<dbReference type="GO" id="GO:0009897">
    <property type="term" value="C:external side of plasma membrane"/>
    <property type="evidence" value="ECO:0007669"/>
    <property type="project" value="TreeGrafter"/>
</dbReference>
<dbReference type="AlphaFoldDB" id="A0A443S2F7"/>
<accession>A0A443S2F7</accession>
<evidence type="ECO:0000313" key="7">
    <source>
        <dbReference type="Proteomes" id="UP000288716"/>
    </source>
</evidence>
<feature type="repeat" description="FG-GAP" evidence="4">
    <location>
        <begin position="75"/>
        <end position="139"/>
    </location>
</feature>
<dbReference type="STRING" id="299467.A0A443S2F7"/>
<evidence type="ECO:0000313" key="6">
    <source>
        <dbReference type="EMBL" id="RWS21663.1"/>
    </source>
</evidence>
<dbReference type="SUPFAM" id="SSF69318">
    <property type="entry name" value="Integrin alpha N-terminal domain"/>
    <property type="match status" value="1"/>
</dbReference>
<evidence type="ECO:0000256" key="5">
    <source>
        <dbReference type="RuleBase" id="RU003762"/>
    </source>
</evidence>
<dbReference type="GO" id="GO:0033627">
    <property type="term" value="P:cell adhesion mediated by integrin"/>
    <property type="evidence" value="ECO:0007669"/>
    <property type="project" value="TreeGrafter"/>
</dbReference>
<reference evidence="6 7" key="1">
    <citation type="journal article" date="2018" name="Gigascience">
        <title>Genomes of trombidid mites reveal novel predicted allergens and laterally-transferred genes associated with secondary metabolism.</title>
        <authorList>
            <person name="Dong X."/>
            <person name="Chaisiri K."/>
            <person name="Xia D."/>
            <person name="Armstrong S.D."/>
            <person name="Fang Y."/>
            <person name="Donnelly M.J."/>
            <person name="Kadowaki T."/>
            <person name="McGarry J.W."/>
            <person name="Darby A.C."/>
            <person name="Makepeace B.L."/>
        </authorList>
    </citation>
    <scope>NUCLEOTIDE SEQUENCE [LARGE SCALE GENOMIC DNA]</scope>
    <source>
        <strain evidence="6">UoL-UT</strain>
    </source>
</reference>
<dbReference type="Proteomes" id="UP000288716">
    <property type="component" value="Unassembled WGS sequence"/>
</dbReference>
<dbReference type="PROSITE" id="PS51470">
    <property type="entry name" value="FG_GAP"/>
    <property type="match status" value="3"/>
</dbReference>
<dbReference type="Gene3D" id="2.130.10.130">
    <property type="entry name" value="Integrin alpha, N-terminal"/>
    <property type="match status" value="1"/>
</dbReference>
<gene>
    <name evidence="6" type="ORF">B4U80_00296</name>
</gene>
<keyword evidence="5" id="KW-0675">Receptor</keyword>
<dbReference type="OrthoDB" id="5573735at2759"/>
<sequence length="267" mass="28910">MLNLVSHAIKDSLVALGTPGFSDWKGSVIIYNIAKPNEGASIFYYGSDGIAYIGYSVTFGKFFSDMEIAAGAPRSLDTGCKCGEQFGEYYGASVLAVDINNDNYDDLIVGAPFYSPIKSQRGDSGRIFVYMSRGSKFDQADMISIDRNPGARFGSAISNVGDLNYDGYNVGAPYEDNGKGAVYIYHGRRDGLVKHYSQRISASTHLHTFNLKGFGSSLSPGSDVDGNNYPDLLVGSYLSETAILLRFVYILTTVSSSHYAVQTSQTL</sequence>